<feature type="transmembrane region" description="Helical" evidence="1">
    <location>
        <begin position="94"/>
        <end position="114"/>
    </location>
</feature>
<dbReference type="Gene3D" id="1.10.287.130">
    <property type="match status" value="1"/>
</dbReference>
<protein>
    <submittedName>
        <fullName evidence="3">GHKL domain-containing protein</fullName>
    </submittedName>
</protein>
<organism evidence="3 4">
    <name type="scientific">Lachnospira multipara</name>
    <dbReference type="NCBI Taxonomy" id="28051"/>
    <lineage>
        <taxon>Bacteria</taxon>
        <taxon>Bacillati</taxon>
        <taxon>Bacillota</taxon>
        <taxon>Clostridia</taxon>
        <taxon>Lachnospirales</taxon>
        <taxon>Lachnospiraceae</taxon>
        <taxon>Lachnospira</taxon>
    </lineage>
</organism>
<dbReference type="RefSeq" id="WP_103952348.1">
    <property type="nucleotide sequence ID" value="NZ_FNUL01000003.1"/>
</dbReference>
<name>A0A1H5SW86_9FIRM</name>
<evidence type="ECO:0000313" key="3">
    <source>
        <dbReference type="EMBL" id="SEF54769.1"/>
    </source>
</evidence>
<keyword evidence="1" id="KW-0472">Membrane</keyword>
<keyword evidence="1" id="KW-0812">Transmembrane</keyword>
<feature type="transmembrane region" description="Helical" evidence="1">
    <location>
        <begin position="34"/>
        <end position="55"/>
    </location>
</feature>
<keyword evidence="1" id="KW-1133">Transmembrane helix</keyword>
<accession>A0A1H5SW86</accession>
<evidence type="ECO:0000313" key="4">
    <source>
        <dbReference type="Proteomes" id="UP000236726"/>
    </source>
</evidence>
<dbReference type="AlphaFoldDB" id="A0A1H5SW86"/>
<feature type="transmembrane region" description="Helical" evidence="1">
    <location>
        <begin position="61"/>
        <end position="82"/>
    </location>
</feature>
<feature type="transmembrane region" description="Helical" evidence="1">
    <location>
        <begin position="120"/>
        <end position="141"/>
    </location>
</feature>
<reference evidence="3 4" key="1">
    <citation type="submission" date="2016-10" db="EMBL/GenBank/DDBJ databases">
        <authorList>
            <person name="de Groot N.N."/>
        </authorList>
    </citation>
    <scope>NUCLEOTIDE SEQUENCE [LARGE SCALE GENOMIC DNA]</scope>
    <source>
        <strain evidence="3 4">D15d</strain>
    </source>
</reference>
<evidence type="ECO:0000259" key="2">
    <source>
        <dbReference type="Pfam" id="PF14501"/>
    </source>
</evidence>
<keyword evidence="4" id="KW-1185">Reference proteome</keyword>
<sequence>MNFVIYDYFLLLLFFVINYYFFEIIKHNQEKNALLKLIVINLLEISLYYIFGFLIYKQLLFRVFVSLTMVSDYILAILIKNLESNSVKSASSYRMRFSIMVIPVISMLLLMLIIDFRYNIFINIVSVIIVLIIDIIIVQFVSELRKNIILLNENYKLSNEIIDNKFKLDSMEKSYNEIRRIKHDFINNLTSIEFMLKNKDYKTAEKYITKVNNDIKFNSQVYTDNKYMDALLNYKLSIIESLGVRARFKINIPKNLNIDIYDFTCIMGNLLDNIINAITDQNTNFVFLEMVYEKGLLFINTKNNCTIKNVKEDIGIENIKKAVQKYDGIFDYSISDNFFLNKIVLYL</sequence>
<proteinExistence type="predicted"/>
<dbReference type="InterPro" id="IPR032834">
    <property type="entry name" value="NatK-like_C"/>
</dbReference>
<gene>
    <name evidence="3" type="ORF">SAMN05216537_103165</name>
</gene>
<dbReference type="EMBL" id="FNUL01000003">
    <property type="protein sequence ID" value="SEF54769.1"/>
    <property type="molecule type" value="Genomic_DNA"/>
</dbReference>
<dbReference type="Pfam" id="PF14501">
    <property type="entry name" value="HATPase_c_5"/>
    <property type="match status" value="1"/>
</dbReference>
<feature type="transmembrane region" description="Helical" evidence="1">
    <location>
        <begin position="6"/>
        <end position="22"/>
    </location>
</feature>
<feature type="domain" description="Sensor histidine kinase NatK-like C-terminal" evidence="2">
    <location>
        <begin position="259"/>
        <end position="345"/>
    </location>
</feature>
<evidence type="ECO:0000256" key="1">
    <source>
        <dbReference type="SAM" id="Phobius"/>
    </source>
</evidence>
<dbReference type="Proteomes" id="UP000236726">
    <property type="component" value="Unassembled WGS sequence"/>
</dbReference>